<evidence type="ECO:0000256" key="8">
    <source>
        <dbReference type="ARBA" id="ARBA00023235"/>
    </source>
</evidence>
<dbReference type="Pfam" id="PF08494">
    <property type="entry name" value="DEAD_assoc"/>
    <property type="match status" value="1"/>
</dbReference>
<dbReference type="Pfam" id="PF00271">
    <property type="entry name" value="Helicase_C"/>
    <property type="match status" value="1"/>
</dbReference>
<dbReference type="InterPro" id="IPR055368">
    <property type="entry name" value="WH3_Lhr"/>
</dbReference>
<accession>A0A516Q6N4</accession>
<dbReference type="Pfam" id="PF23235">
    <property type="entry name" value="WHD_3rd_Lhr"/>
    <property type="match status" value="1"/>
</dbReference>
<dbReference type="InterPro" id="IPR011545">
    <property type="entry name" value="DEAD/DEAH_box_helicase_dom"/>
</dbReference>
<keyword evidence="8" id="KW-0413">Isomerase</keyword>
<dbReference type="InterPro" id="IPR013701">
    <property type="entry name" value="Lhr-like_DEAD/DEAH_assoc"/>
</dbReference>
<dbReference type="InterPro" id="IPR052511">
    <property type="entry name" value="ATP-dep_Helicase"/>
</dbReference>
<organism evidence="12 13">
    <name type="scientific">Microlunatus elymi</name>
    <dbReference type="NCBI Taxonomy" id="2596828"/>
    <lineage>
        <taxon>Bacteria</taxon>
        <taxon>Bacillati</taxon>
        <taxon>Actinomycetota</taxon>
        <taxon>Actinomycetes</taxon>
        <taxon>Propionibacteriales</taxon>
        <taxon>Propionibacteriaceae</taxon>
        <taxon>Microlunatus</taxon>
    </lineage>
</organism>
<evidence type="ECO:0000256" key="5">
    <source>
        <dbReference type="ARBA" id="ARBA00022840"/>
    </source>
</evidence>
<dbReference type="Proteomes" id="UP000319263">
    <property type="component" value="Chromosome"/>
</dbReference>
<keyword evidence="3" id="KW-0378">Hydrolase</keyword>
<gene>
    <name evidence="12" type="ORF">FOE78_15855</name>
</gene>
<dbReference type="OrthoDB" id="9815222at2"/>
<dbReference type="SMART" id="SM00382">
    <property type="entry name" value="AAA"/>
    <property type="match status" value="1"/>
</dbReference>
<dbReference type="Gene3D" id="3.40.50.300">
    <property type="entry name" value="P-loop containing nucleotide triphosphate hydrolases"/>
    <property type="match status" value="2"/>
</dbReference>
<dbReference type="InterPro" id="IPR001650">
    <property type="entry name" value="Helicase_C-like"/>
</dbReference>
<reference evidence="12 13" key="1">
    <citation type="submission" date="2019-07" db="EMBL/GenBank/DDBJ databases">
        <title>Microlunatus dokdonensis sp. nov. isolated from the rhizospheric soil of the wild plant Elymus tsukushiensis.</title>
        <authorList>
            <person name="Ghim S.-Y."/>
            <person name="Hwang Y.-J."/>
            <person name="Son J.-S."/>
            <person name="Shin J.-H."/>
        </authorList>
    </citation>
    <scope>NUCLEOTIDE SEQUENCE [LARGE SCALE GENOMIC DNA]</scope>
    <source>
        <strain evidence="12 13">KUDC0627</strain>
    </source>
</reference>
<dbReference type="GO" id="GO:0003677">
    <property type="term" value="F:DNA binding"/>
    <property type="evidence" value="ECO:0007669"/>
    <property type="project" value="UniProtKB-KW"/>
</dbReference>
<dbReference type="InterPro" id="IPR055369">
    <property type="entry name" value="WH2_Lhr"/>
</dbReference>
<evidence type="ECO:0000256" key="6">
    <source>
        <dbReference type="ARBA" id="ARBA00023125"/>
    </source>
</evidence>
<feature type="region of interest" description="Disordered" evidence="9">
    <location>
        <begin position="359"/>
        <end position="391"/>
    </location>
</feature>
<dbReference type="CDD" id="cd17922">
    <property type="entry name" value="DEXHc_LHR-like"/>
    <property type="match status" value="1"/>
</dbReference>
<dbReference type="GO" id="GO:0006281">
    <property type="term" value="P:DNA repair"/>
    <property type="evidence" value="ECO:0007669"/>
    <property type="project" value="UniProtKB-KW"/>
</dbReference>
<dbReference type="InterPro" id="IPR027417">
    <property type="entry name" value="P-loop_NTPase"/>
</dbReference>
<evidence type="ECO:0000313" key="13">
    <source>
        <dbReference type="Proteomes" id="UP000319263"/>
    </source>
</evidence>
<keyword evidence="2" id="KW-0227">DNA damage</keyword>
<feature type="domain" description="Helicase C-terminal" evidence="11">
    <location>
        <begin position="309"/>
        <end position="491"/>
    </location>
</feature>
<dbReference type="GO" id="GO:0004386">
    <property type="term" value="F:helicase activity"/>
    <property type="evidence" value="ECO:0007669"/>
    <property type="project" value="UniProtKB-KW"/>
</dbReference>
<keyword evidence="13" id="KW-1185">Reference proteome</keyword>
<feature type="domain" description="Helicase ATP-binding" evidence="10">
    <location>
        <begin position="27"/>
        <end position="229"/>
    </location>
</feature>
<sequence length="1609" mass="173401">MAGFTLPTRTWFAEVFEAPTSAQSGAWEAISAGHNALVIAPTGSGKTLAAFLWALDGLARTEPPPSKQRCRVLYVSPLKALAVDVERNLRAPLTGIARTAERLGAPVPDIRVGVRSGDTPASDRRKLASKPPDIMITTPESLFLMLTSGARDILRQVETVIVDEVHALAGTKRGAHLAISLERLEELIGRTAEDAGADHRPVQRIGLSATVRPPERVAAFLGGRHPVQVVAPPAEKNWDLQIVVPVEDMAEVGAAPPRPISEQVGTAEVLGSPAAPDPKGAAPDDLDPYDLVAPPPSGPPSIWPHVETRILDLILDNRSSIVFANSRRLAERLTAHLNELYAERLGVEVPDSVRPPAQVMAQSGASKGQDGSGDGGAPVIAKAHHGSVSKEQRAIVEDDLKSGRLRCVVATSSLELGIDMGAVDIVIQVESPPSVASGLQRVGRAGHQVGAISRGVFFPDHRGDLIESTVVATRMRDGQIEEVARLHNPLDVLAQQIVAIVSDQDIDADRLFDLVRRADGYAELPRSAYEAVLDMLSGRYPSEDFAELRPRLIWHRDTNQLQARPGAQRLVVTSGGTIPDRGLFGVFLVGEGAGRRVGELDEEMVYESRVGDVITLGTTSWRIEAITHDQVQVSPAPGVPGRLPFWKGDAPARPAELGRALGGFVREIAAQPTSESKPRLLSAGLDEWAADNLLGYVHDQQSATRGLPTDREVIFERFRDELGDWRVCVHTPLGSAVHAPWALAIEAAARERYGVDASATATNDGIVLRIPDTESEPPGAELIISDPDTLEQIVTDEVGGSALFASRFRECAARALLLPRRDPRSRSPLWQQRMRSAQLLGVATRYPEFPIVLETMRECLTDVFDLESLLDVQRRIAARQIKIVEVETKEPSPFARTLLFGYVGEFVYEGDVPLAEKKAAALSLDAGLLAELLGKDGLQQLLDAEVITEVEADLQSLSIQRRAGRPEQLFDLIRTAGPFDHSELAARVTAEFDLDTELAGLINQRRVVEVRIAGDQRYAVIEDLPRLRDGLGIPLPPGTAADVGSSGDQPVTDLVLRWARTHGPFLAQTVADRYGLGVGVISSALQDLIKDGTVVTGTFTAPAAPEHGEEPKPDPDGPAHDGGPKPGHARQYCHQRNLALIKRRTLAKLRQGIEPVDQVAYQRFLLDWQGIGSGVRGPEAVLSVLEQLAGYPLPASAIESVILPARVADYQPAMLDELTSSGELLWIGDGAIGDADGWVRFYPQDADLPDPGQQVPGPLAAELMERLESGGGFFFDNLLGADLEPGRRGDYVQALWDLVWSGHITGDTFAPVRALTTDGTMKRPATPRARLPQNRLRGRGMRPRFGPGSGLSRRPPRPGFVASSPTTAGRWSAVPRIGDVDQRARFAGQLFAELDRYGVLTRGSVLNEEAEGGFGAAYRGLSTLEESGQCRRGYYIDGLGAAQFAVPGAIDRLRDHQRELDLEHPRAVVLAATDPANAYGAALPWPRRAALRADMPGRAAPGIDGSEREGHRPGRKAGALVVLVDGLLALYVERGGRTLLTFTEADQLLRPATAALAAAVLAGHLGRVTIERANGDQIFTAGRLSELLQEAGFRMTPQGLRLRPDPSRS</sequence>
<dbReference type="CDD" id="cd18796">
    <property type="entry name" value="SF2_C_LHR"/>
    <property type="match status" value="1"/>
</dbReference>
<dbReference type="PANTHER" id="PTHR47962:SF5">
    <property type="entry name" value="ATP-DEPENDENT HELICASE LHR-RELATED"/>
    <property type="match status" value="1"/>
</dbReference>
<dbReference type="InterPro" id="IPR055367">
    <property type="entry name" value="WH4_Lhr"/>
</dbReference>
<evidence type="ECO:0000259" key="11">
    <source>
        <dbReference type="PROSITE" id="PS51194"/>
    </source>
</evidence>
<evidence type="ECO:0000259" key="10">
    <source>
        <dbReference type="PROSITE" id="PS51192"/>
    </source>
</evidence>
<keyword evidence="4 12" id="KW-0347">Helicase</keyword>
<keyword evidence="5" id="KW-0067">ATP-binding</keyword>
<dbReference type="Pfam" id="PF23234">
    <property type="entry name" value="WHD_4th_Lhr"/>
    <property type="match status" value="1"/>
</dbReference>
<keyword evidence="7" id="KW-0234">DNA repair</keyword>
<dbReference type="GO" id="GO:0016887">
    <property type="term" value="F:ATP hydrolysis activity"/>
    <property type="evidence" value="ECO:0007669"/>
    <property type="project" value="TreeGrafter"/>
</dbReference>
<dbReference type="Pfam" id="PF00270">
    <property type="entry name" value="DEAD"/>
    <property type="match status" value="1"/>
</dbReference>
<feature type="region of interest" description="Disordered" evidence="9">
    <location>
        <begin position="1337"/>
        <end position="1367"/>
    </location>
</feature>
<evidence type="ECO:0000256" key="2">
    <source>
        <dbReference type="ARBA" id="ARBA00022763"/>
    </source>
</evidence>
<dbReference type="InterPro" id="IPR003593">
    <property type="entry name" value="AAA+_ATPase"/>
</dbReference>
<dbReference type="PANTHER" id="PTHR47962">
    <property type="entry name" value="ATP-DEPENDENT HELICASE LHR-RELATED-RELATED"/>
    <property type="match status" value="1"/>
</dbReference>
<keyword evidence="6" id="KW-0238">DNA-binding</keyword>
<dbReference type="InterPro" id="IPR045628">
    <property type="entry name" value="Lhr_WH_dom"/>
</dbReference>
<evidence type="ECO:0000313" key="12">
    <source>
        <dbReference type="EMBL" id="QDP98841.1"/>
    </source>
</evidence>
<protein>
    <submittedName>
        <fullName evidence="12">DEAD/DEAH box helicase</fullName>
    </submittedName>
</protein>
<dbReference type="KEGG" id="mik:FOE78_15855"/>
<dbReference type="PROSITE" id="PS51194">
    <property type="entry name" value="HELICASE_CTER"/>
    <property type="match status" value="1"/>
</dbReference>
<feature type="region of interest" description="Disordered" evidence="9">
    <location>
        <begin position="1099"/>
        <end position="1129"/>
    </location>
</feature>
<dbReference type="Pfam" id="PF19306">
    <property type="entry name" value="WHD_Lhr"/>
    <property type="match status" value="1"/>
</dbReference>
<keyword evidence="1" id="KW-0547">Nucleotide-binding</keyword>
<dbReference type="Pfam" id="PF23236">
    <property type="entry name" value="WHD_2nd_Lhr"/>
    <property type="match status" value="1"/>
</dbReference>
<evidence type="ECO:0000256" key="3">
    <source>
        <dbReference type="ARBA" id="ARBA00022801"/>
    </source>
</evidence>
<feature type="compositionally biased region" description="Basic and acidic residues" evidence="9">
    <location>
        <begin position="1106"/>
        <end position="1123"/>
    </location>
</feature>
<dbReference type="InterPro" id="IPR014001">
    <property type="entry name" value="Helicase_ATP-bd"/>
</dbReference>
<dbReference type="GO" id="GO:0005524">
    <property type="term" value="F:ATP binding"/>
    <property type="evidence" value="ECO:0007669"/>
    <property type="project" value="UniProtKB-KW"/>
</dbReference>
<dbReference type="SMART" id="SM00490">
    <property type="entry name" value="HELICc"/>
    <property type="match status" value="1"/>
</dbReference>
<feature type="compositionally biased region" description="Low complexity" evidence="9">
    <location>
        <begin position="1343"/>
        <end position="1353"/>
    </location>
</feature>
<evidence type="ECO:0000256" key="4">
    <source>
        <dbReference type="ARBA" id="ARBA00022806"/>
    </source>
</evidence>
<evidence type="ECO:0000256" key="1">
    <source>
        <dbReference type="ARBA" id="ARBA00022741"/>
    </source>
</evidence>
<proteinExistence type="predicted"/>
<dbReference type="EMBL" id="CP041692">
    <property type="protein sequence ID" value="QDP98841.1"/>
    <property type="molecule type" value="Genomic_DNA"/>
</dbReference>
<evidence type="ECO:0000256" key="7">
    <source>
        <dbReference type="ARBA" id="ARBA00023204"/>
    </source>
</evidence>
<dbReference type="SMART" id="SM00487">
    <property type="entry name" value="DEXDc"/>
    <property type="match status" value="1"/>
</dbReference>
<dbReference type="SUPFAM" id="SSF52540">
    <property type="entry name" value="P-loop containing nucleoside triphosphate hydrolases"/>
    <property type="match status" value="1"/>
</dbReference>
<name>A0A516Q6N4_9ACTN</name>
<evidence type="ECO:0000256" key="9">
    <source>
        <dbReference type="SAM" id="MobiDB-lite"/>
    </source>
</evidence>
<dbReference type="PROSITE" id="PS51192">
    <property type="entry name" value="HELICASE_ATP_BIND_1"/>
    <property type="match status" value="1"/>
</dbReference>